<proteinExistence type="predicted"/>
<accession>A0ABR9UAN8</accession>
<feature type="transmembrane region" description="Helical" evidence="5">
    <location>
        <begin position="212"/>
        <end position="229"/>
    </location>
</feature>
<feature type="transmembrane region" description="Helical" evidence="5">
    <location>
        <begin position="359"/>
        <end position="378"/>
    </location>
</feature>
<dbReference type="PANTHER" id="PTHR43424:SF1">
    <property type="entry name" value="LOCUS PUTATIVE PROTEIN 1-RELATED"/>
    <property type="match status" value="1"/>
</dbReference>
<keyword evidence="4 5" id="KW-0472">Membrane</keyword>
<feature type="transmembrane region" description="Helical" evidence="5">
    <location>
        <begin position="289"/>
        <end position="307"/>
    </location>
</feature>
<keyword evidence="2 5" id="KW-0812">Transmembrane</keyword>
<evidence type="ECO:0000256" key="4">
    <source>
        <dbReference type="ARBA" id="ARBA00023136"/>
    </source>
</evidence>
<feature type="transmembrane region" description="Helical" evidence="5">
    <location>
        <begin position="83"/>
        <end position="103"/>
    </location>
</feature>
<dbReference type="RefSeq" id="WP_193869097.1">
    <property type="nucleotide sequence ID" value="NZ_JADEWU010000017.1"/>
</dbReference>
<dbReference type="Proteomes" id="UP000640725">
    <property type="component" value="Unassembled WGS sequence"/>
</dbReference>
<feature type="transmembrane region" description="Helical" evidence="5">
    <location>
        <begin position="249"/>
        <end position="268"/>
    </location>
</feature>
<evidence type="ECO:0000256" key="3">
    <source>
        <dbReference type="ARBA" id="ARBA00022989"/>
    </source>
</evidence>
<protein>
    <submittedName>
        <fullName evidence="6">Oligosaccharide flippase family protein</fullName>
    </submittedName>
</protein>
<evidence type="ECO:0000256" key="5">
    <source>
        <dbReference type="SAM" id="Phobius"/>
    </source>
</evidence>
<evidence type="ECO:0000256" key="1">
    <source>
        <dbReference type="ARBA" id="ARBA00004141"/>
    </source>
</evidence>
<feature type="transmembrane region" description="Helical" evidence="5">
    <location>
        <begin position="384"/>
        <end position="402"/>
    </location>
</feature>
<dbReference type="CDD" id="cd13128">
    <property type="entry name" value="MATE_Wzx_like"/>
    <property type="match status" value="1"/>
</dbReference>
<feature type="transmembrane region" description="Helical" evidence="5">
    <location>
        <begin position="12"/>
        <end position="34"/>
    </location>
</feature>
<keyword evidence="3 5" id="KW-1133">Transmembrane helix</keyword>
<dbReference type="Pfam" id="PF01943">
    <property type="entry name" value="Polysacc_synt"/>
    <property type="match status" value="1"/>
</dbReference>
<evidence type="ECO:0000256" key="2">
    <source>
        <dbReference type="ARBA" id="ARBA00022692"/>
    </source>
</evidence>
<name>A0ABR9UAN8_9CYAN</name>
<sequence length="473" mass="52045">MNQLRRLDWSYLYAFLGEATLALTFVFYILIARVLGPAEYGIFAAAIALAAILSLLIQFGFPTLINREVAANPIEGPKYTIRFLLLEGLTSIPVLLLLLPLALVLGYEGNGLIVCYLAVLSEIARAAKMTLRGTLKGMGWFRAESISVAIERSAVVVISTAVLFLTRNLVFVVGTIVIVRFLDILGLLYFLKRKVNLWSGLNFNTGLASLKMAYPFAMSGLLWILYYQVDLVMIKGMGLDEQAGLYSASYRILEIFSALPRVIFYVIFTRLARYHVNEPHRVPEQIYKATRLLLVGVLPILLVAISMQGTLVEVLYGAKFSGSVASLRILLSSLSVSMFGVFTQNFLQATGREHFLPRMLFLTASINIFLNTLLIPQWGAAGAAFATLMSEIILCAAGFTIMIREGYQRSTTRLAIIVICCLALSTSPSFMLMGLSPVIGIGVMGISLITILFLMQPKQFLGTSLAQSTPNEK</sequence>
<keyword evidence="7" id="KW-1185">Reference proteome</keyword>
<dbReference type="EMBL" id="JADEWU010000017">
    <property type="protein sequence ID" value="MBE9143526.1"/>
    <property type="molecule type" value="Genomic_DNA"/>
</dbReference>
<feature type="transmembrane region" description="Helical" evidence="5">
    <location>
        <begin position="438"/>
        <end position="455"/>
    </location>
</feature>
<feature type="transmembrane region" description="Helical" evidence="5">
    <location>
        <begin position="327"/>
        <end position="347"/>
    </location>
</feature>
<reference evidence="6 7" key="1">
    <citation type="submission" date="2020-10" db="EMBL/GenBank/DDBJ databases">
        <authorList>
            <person name="Castelo-Branco R."/>
            <person name="Eusebio N."/>
            <person name="Adriana R."/>
            <person name="Vieira A."/>
            <person name="Brugerolle De Fraissinette N."/>
            <person name="Rezende De Castro R."/>
            <person name="Schneider M.P."/>
            <person name="Vasconcelos V."/>
            <person name="Leao P.N."/>
        </authorList>
    </citation>
    <scope>NUCLEOTIDE SEQUENCE [LARGE SCALE GENOMIC DNA]</scope>
    <source>
        <strain evidence="6 7">LEGE 06226</strain>
    </source>
</reference>
<comment type="subcellular location">
    <subcellularLocation>
        <location evidence="1">Membrane</location>
        <topology evidence="1">Multi-pass membrane protein</topology>
    </subcellularLocation>
</comment>
<evidence type="ECO:0000313" key="7">
    <source>
        <dbReference type="Proteomes" id="UP000640725"/>
    </source>
</evidence>
<evidence type="ECO:0000313" key="6">
    <source>
        <dbReference type="EMBL" id="MBE9143526.1"/>
    </source>
</evidence>
<gene>
    <name evidence="6" type="ORF">IQ236_09840</name>
</gene>
<dbReference type="PANTHER" id="PTHR43424">
    <property type="entry name" value="LOCUS PUTATIVE PROTEIN 1-RELATED"/>
    <property type="match status" value="1"/>
</dbReference>
<feature type="transmembrane region" description="Helical" evidence="5">
    <location>
        <begin position="40"/>
        <end position="62"/>
    </location>
</feature>
<feature type="transmembrane region" description="Helical" evidence="5">
    <location>
        <begin position="414"/>
        <end position="432"/>
    </location>
</feature>
<organism evidence="6 7">
    <name type="scientific">Planktothrix mougeotii LEGE 06226</name>
    <dbReference type="NCBI Taxonomy" id="1828728"/>
    <lineage>
        <taxon>Bacteria</taxon>
        <taxon>Bacillati</taxon>
        <taxon>Cyanobacteriota</taxon>
        <taxon>Cyanophyceae</taxon>
        <taxon>Oscillatoriophycideae</taxon>
        <taxon>Oscillatoriales</taxon>
        <taxon>Microcoleaceae</taxon>
        <taxon>Planktothrix</taxon>
    </lineage>
</organism>
<dbReference type="InterPro" id="IPR002797">
    <property type="entry name" value="Polysacc_synth"/>
</dbReference>
<feature type="transmembrane region" description="Helical" evidence="5">
    <location>
        <begin position="171"/>
        <end position="191"/>
    </location>
</feature>
<comment type="caution">
    <text evidence="6">The sequence shown here is derived from an EMBL/GenBank/DDBJ whole genome shotgun (WGS) entry which is preliminary data.</text>
</comment>
<dbReference type="InterPro" id="IPR052556">
    <property type="entry name" value="PolySynth_Transporter"/>
</dbReference>